<dbReference type="AlphaFoldDB" id="C4R943"/>
<sequence length="467" mass="52778">MDVGVDQISQLLPDVPLSRIYTVLEERNGDVQSALEYLLEPTSDGRNKSISNSSIKSPRTPIHTNEKAILQLYEMFEHVPLSVLQMVYHNHRELESALEYLVHCNTEDIERLKIVAEAEATMKQHPLWQFVRTVLTTTNVWEKRTETVNFLVELLGSSQKQVSQVVAKEHGSVDLSLRQLLLAGGSSSSESTYSNTLAIVELYRQFHSELYLIDDTMLRLLLQRLAPELVKILIALHAIVKEMDQIDTSASTEFSTAPLSSFNMGQMVATDERNAASSLHYAKAAHQSSGATDANATTRLLNQNSERITLQKHCAALAGRVSTAKDSRVRDHYNSEYRHAKKQLRLHREQLQQQLVAQRTQVVSQTLDLHGLTVPMARDATMTALSRWWSEEIKLREWDGVRYKHTGPVQHMEPLRLITGRGMHSTGGFSQIRKCLIKELEGSWILNRDNPGELMVLGRRKNGVASK</sequence>
<organism evidence="4 5">
    <name type="scientific">Komagataella phaffii (strain GS115 / ATCC 20864)</name>
    <name type="common">Yeast</name>
    <name type="synonym">Pichia pastoris</name>
    <dbReference type="NCBI Taxonomy" id="644223"/>
    <lineage>
        <taxon>Eukaryota</taxon>
        <taxon>Fungi</taxon>
        <taxon>Dikarya</taxon>
        <taxon>Ascomycota</taxon>
        <taxon>Saccharomycotina</taxon>
        <taxon>Pichiomycetes</taxon>
        <taxon>Pichiales</taxon>
        <taxon>Pichiaceae</taxon>
        <taxon>Komagataella</taxon>
    </lineage>
</organism>
<accession>C4R943</accession>
<dbReference type="PANTHER" id="PTHR46535:SF1">
    <property type="entry name" value="NEDD4-BINDING PROTEIN 2"/>
    <property type="match status" value="1"/>
</dbReference>
<dbReference type="InParanoid" id="C4R943"/>
<protein>
    <recommendedName>
        <fullName evidence="3">CUE domain-containing protein</fullName>
    </recommendedName>
</protein>
<dbReference type="InterPro" id="IPR003892">
    <property type="entry name" value="CUE"/>
</dbReference>
<dbReference type="InterPro" id="IPR009060">
    <property type="entry name" value="UBA-like_sf"/>
</dbReference>
<dbReference type="eggNOG" id="KOG2401">
    <property type="taxonomic scope" value="Eukaryota"/>
</dbReference>
<dbReference type="GO" id="GO:0004519">
    <property type="term" value="F:endonuclease activity"/>
    <property type="evidence" value="ECO:0007669"/>
    <property type="project" value="TreeGrafter"/>
</dbReference>
<gene>
    <name evidence="4" type="ordered locus">PAS_chr4_0850</name>
</gene>
<dbReference type="SUPFAM" id="SSF46934">
    <property type="entry name" value="UBA-like"/>
    <property type="match status" value="1"/>
</dbReference>
<dbReference type="CDD" id="cd14279">
    <property type="entry name" value="CUE"/>
    <property type="match status" value="1"/>
</dbReference>
<dbReference type="PANTHER" id="PTHR46535">
    <property type="entry name" value="NEDD4-BINDING PROTEIN 2"/>
    <property type="match status" value="1"/>
</dbReference>
<evidence type="ECO:0000259" key="3">
    <source>
        <dbReference type="PROSITE" id="PS51140"/>
    </source>
</evidence>
<dbReference type="OrthoDB" id="4080456at2759"/>
<dbReference type="SUPFAM" id="SSF160443">
    <property type="entry name" value="SMR domain-like"/>
    <property type="match status" value="1"/>
</dbReference>
<keyword evidence="5" id="KW-1185">Reference proteome</keyword>
<dbReference type="Gene3D" id="3.30.1370.110">
    <property type="match status" value="1"/>
</dbReference>
<dbReference type="InterPro" id="IPR036063">
    <property type="entry name" value="Smr_dom_sf"/>
</dbReference>
<dbReference type="EMBL" id="FN392322">
    <property type="protein sequence ID" value="CAY72118.1"/>
    <property type="molecule type" value="Genomic_DNA"/>
</dbReference>
<dbReference type="RefSeq" id="XP_002494297.1">
    <property type="nucleotide sequence ID" value="XM_002494252.1"/>
</dbReference>
<dbReference type="SMR" id="C4R943"/>
<dbReference type="KEGG" id="ppa:PAS_chr4_0850"/>
<dbReference type="PROSITE" id="PS51140">
    <property type="entry name" value="CUE"/>
    <property type="match status" value="1"/>
</dbReference>
<dbReference type="GeneID" id="8201248"/>
<dbReference type="STRING" id="644223.C4R943"/>
<dbReference type="InterPro" id="IPR002625">
    <property type="entry name" value="Smr_dom"/>
</dbReference>
<feature type="domain" description="CUE" evidence="3">
    <location>
        <begin position="1"/>
        <end position="43"/>
    </location>
</feature>
<dbReference type="GO" id="GO:0005634">
    <property type="term" value="C:nucleus"/>
    <property type="evidence" value="ECO:0007669"/>
    <property type="project" value="TreeGrafter"/>
</dbReference>
<dbReference type="GO" id="GO:0043130">
    <property type="term" value="F:ubiquitin binding"/>
    <property type="evidence" value="ECO:0007669"/>
    <property type="project" value="InterPro"/>
</dbReference>
<keyword evidence="2" id="KW-0175">Coiled coil</keyword>
<proteinExistence type="predicted"/>
<evidence type="ECO:0000256" key="1">
    <source>
        <dbReference type="ARBA" id="ARBA00022786"/>
    </source>
</evidence>
<dbReference type="InterPro" id="IPR052772">
    <property type="entry name" value="Endo/PolyKinase_Domain-Protein"/>
</dbReference>
<reference evidence="4 5" key="1">
    <citation type="journal article" date="2009" name="Nat. Biotechnol.">
        <title>Genome sequence of the recombinant protein production host Pichia pastoris.</title>
        <authorList>
            <person name="De Schutter K."/>
            <person name="Lin Y.C."/>
            <person name="Tiels P."/>
            <person name="Van Hecke A."/>
            <person name="Glinka S."/>
            <person name="Weber-Lehmann J."/>
            <person name="Rouze P."/>
            <person name="Van de Peer Y."/>
            <person name="Callewaert N."/>
        </authorList>
    </citation>
    <scope>NUCLEOTIDE SEQUENCE [LARGE SCALE GENOMIC DNA]</scope>
    <source>
        <strain evidence="5">GS115 / ATCC 20864</strain>
    </source>
</reference>
<name>C4R943_KOMPG</name>
<feature type="coiled-coil region" evidence="2">
    <location>
        <begin position="330"/>
        <end position="361"/>
    </location>
</feature>
<evidence type="ECO:0000256" key="2">
    <source>
        <dbReference type="SAM" id="Coils"/>
    </source>
</evidence>
<keyword evidence="1" id="KW-0833">Ubl conjugation pathway</keyword>
<dbReference type="SMART" id="SM00463">
    <property type="entry name" value="SMR"/>
    <property type="match status" value="1"/>
</dbReference>
<evidence type="ECO:0000313" key="5">
    <source>
        <dbReference type="Proteomes" id="UP000000314"/>
    </source>
</evidence>
<dbReference type="HOGENOM" id="CLU_590497_0_0_1"/>
<dbReference type="Proteomes" id="UP000000314">
    <property type="component" value="Chromosome 4"/>
</dbReference>
<evidence type="ECO:0000313" key="4">
    <source>
        <dbReference type="EMBL" id="CAY72118.1"/>
    </source>
</evidence>